<sequence length="922" mass="101133">MNPGGTAIGFLLCGVSLWLSLPPRRRPVTATPAKLYPHNRIAALVMAILVVLMAVIRILGYRWDSEVVIDRWLFTEKLEAYDVPNRMAPNTALTFLFCGLALVLLDFKSRWRVRPSEVFAIAGALISLLAIIGYAYSAVNLIGIDAFIPMAFNTAAAFLVVSVGILCARPTLGVMSVVSDSGAGGSMTRRLLPAAVLIPTLLGWMRWWGQQMGWFDQVMGLSLFVLSNIVVFSCLIWWIGSSLNRKGAELQRAQLDADAANRAKSEFLANMSHEIRTPMNGIVGMADLLSDTDLSDEQREFLKMVQQSADSLLRLLNDILDFSKIEAGRLELELIEFDVRDCVGKAIKLFTIKAAEKELELAARIDPAVPLRLIGDPGRLRQIIVNFVGNAIKFTEQGEVVVDVNPVHISHDSAELHVSVRDTGIGIPIEKQDKVFEAFTQVDTSTTRRFGGTGLGLTISTRLVEMMGGRVWLESEPGVGTTFHFVVNLRVAADQSPRRRAEISQLRGTRVLVVDDNPTNRRILKELLTNWNLRVDLAIDGDEAFEILSGLQSSDDPVQLILLDYHMPKLDGLQFAKRLSSQSPASPCKVVMLSSSFGGPGPVELRELGIDRFMTKPVIGSDLLDTILDVMGITDSDHASDQAGSGDREMRARKILLAEDGVVNQRVALGFLEKWGHRVVLAVDGLEAVAAVEREPFDLILMDIQMPNMNGVEATKAIRDGESRTDQHRMIVAMTANAMKGDRERLLGEGMDDYISKPFDPNDLRRVIEKSPVGALTPRAAVSETVAAAPKRADVSKPRSGSPSVAETTTSQLDWARLVQRTAGKESLARELAGVYLEESQTLIEQMRTAIESGDTKLLSRAAHTLKGASSYFGVPDIIAASQKLELQAREGDLQDAAKLVEPLIADVESLTKEIRRKMTPT</sequence>
<keyword evidence="10" id="KW-0067">ATP-binding</keyword>
<evidence type="ECO:0000256" key="9">
    <source>
        <dbReference type="ARBA" id="ARBA00022777"/>
    </source>
</evidence>
<keyword evidence="9 23" id="KW-0418">Kinase</keyword>
<dbReference type="SMART" id="SM00387">
    <property type="entry name" value="HATPase_c"/>
    <property type="match status" value="1"/>
</dbReference>
<dbReference type="PRINTS" id="PR00344">
    <property type="entry name" value="BCTRLSENSOR"/>
</dbReference>
<name>A0A5C6EJB1_9BACT</name>
<dbReference type="Gene3D" id="1.10.287.130">
    <property type="match status" value="1"/>
</dbReference>
<dbReference type="Pfam" id="PF00512">
    <property type="entry name" value="HisKA"/>
    <property type="match status" value="1"/>
</dbReference>
<evidence type="ECO:0000259" key="21">
    <source>
        <dbReference type="PROSITE" id="PS50110"/>
    </source>
</evidence>
<dbReference type="PROSITE" id="PS50894">
    <property type="entry name" value="HPT"/>
    <property type="match status" value="1"/>
</dbReference>
<evidence type="ECO:0000256" key="11">
    <source>
        <dbReference type="ARBA" id="ARBA00022989"/>
    </source>
</evidence>
<dbReference type="Pfam" id="PF00072">
    <property type="entry name" value="Response_reg"/>
    <property type="match status" value="2"/>
</dbReference>
<evidence type="ECO:0000259" key="20">
    <source>
        <dbReference type="PROSITE" id="PS50109"/>
    </source>
</evidence>
<feature type="transmembrane region" description="Helical" evidence="19">
    <location>
        <begin position="6"/>
        <end position="21"/>
    </location>
</feature>
<evidence type="ECO:0000256" key="19">
    <source>
        <dbReference type="SAM" id="Phobius"/>
    </source>
</evidence>
<feature type="transmembrane region" description="Helical" evidence="19">
    <location>
        <begin position="87"/>
        <end position="105"/>
    </location>
</feature>
<evidence type="ECO:0000256" key="13">
    <source>
        <dbReference type="ARBA" id="ARBA00023136"/>
    </source>
</evidence>
<dbReference type="SUPFAM" id="SSF47384">
    <property type="entry name" value="Homodimeric domain of signal transducing histidine kinase"/>
    <property type="match status" value="1"/>
</dbReference>
<keyword evidence="8" id="KW-0547">Nucleotide-binding</keyword>
<dbReference type="RefSeq" id="WP_146459982.1">
    <property type="nucleotide sequence ID" value="NZ_SJPW01000006.1"/>
</dbReference>
<dbReference type="InterPro" id="IPR004358">
    <property type="entry name" value="Sig_transdc_His_kin-like_C"/>
</dbReference>
<dbReference type="InterPro" id="IPR036890">
    <property type="entry name" value="HATPase_C_sf"/>
</dbReference>
<feature type="domain" description="Response regulatory" evidence="21">
    <location>
        <begin position="654"/>
        <end position="772"/>
    </location>
</feature>
<dbReference type="FunFam" id="1.10.287.130:FF:000002">
    <property type="entry name" value="Two-component osmosensing histidine kinase"/>
    <property type="match status" value="1"/>
</dbReference>
<evidence type="ECO:0000256" key="1">
    <source>
        <dbReference type="ARBA" id="ARBA00000085"/>
    </source>
</evidence>
<comment type="subunit">
    <text evidence="14">At low DSF concentrations, interacts with RpfF.</text>
</comment>
<organism evidence="23 24">
    <name type="scientific">Rubripirellula tenax</name>
    <dbReference type="NCBI Taxonomy" id="2528015"/>
    <lineage>
        <taxon>Bacteria</taxon>
        <taxon>Pseudomonadati</taxon>
        <taxon>Planctomycetota</taxon>
        <taxon>Planctomycetia</taxon>
        <taxon>Pirellulales</taxon>
        <taxon>Pirellulaceae</taxon>
        <taxon>Rubripirellula</taxon>
    </lineage>
</organism>
<dbReference type="FunFam" id="3.30.565.10:FF:000010">
    <property type="entry name" value="Sensor histidine kinase RcsC"/>
    <property type="match status" value="1"/>
</dbReference>
<dbReference type="SMART" id="SM00388">
    <property type="entry name" value="HisKA"/>
    <property type="match status" value="1"/>
</dbReference>
<evidence type="ECO:0000256" key="2">
    <source>
        <dbReference type="ARBA" id="ARBA00004651"/>
    </source>
</evidence>
<evidence type="ECO:0000256" key="15">
    <source>
        <dbReference type="ARBA" id="ARBA00068150"/>
    </source>
</evidence>
<dbReference type="OrthoDB" id="9762493at2"/>
<comment type="subcellular location">
    <subcellularLocation>
        <location evidence="2">Cell membrane</location>
        <topology evidence="2">Multi-pass membrane protein</topology>
    </subcellularLocation>
</comment>
<feature type="compositionally biased region" description="Polar residues" evidence="18">
    <location>
        <begin position="799"/>
        <end position="810"/>
    </location>
</feature>
<dbReference type="GO" id="GO:0005886">
    <property type="term" value="C:plasma membrane"/>
    <property type="evidence" value="ECO:0007669"/>
    <property type="project" value="UniProtKB-SubCell"/>
</dbReference>
<dbReference type="SUPFAM" id="SSF47226">
    <property type="entry name" value="Histidine-containing phosphotransfer domain, HPT domain"/>
    <property type="match status" value="1"/>
</dbReference>
<feature type="modified residue" description="4-aspartylphosphate" evidence="17">
    <location>
        <position position="564"/>
    </location>
</feature>
<evidence type="ECO:0000256" key="6">
    <source>
        <dbReference type="ARBA" id="ARBA00022679"/>
    </source>
</evidence>
<dbReference type="CDD" id="cd00082">
    <property type="entry name" value="HisKA"/>
    <property type="match status" value="1"/>
</dbReference>
<feature type="modified residue" description="Phosphohistidine" evidence="16">
    <location>
        <position position="864"/>
    </location>
</feature>
<dbReference type="CDD" id="cd16922">
    <property type="entry name" value="HATPase_EvgS-ArcB-TorS-like"/>
    <property type="match status" value="1"/>
</dbReference>
<dbReference type="Gene3D" id="3.30.565.10">
    <property type="entry name" value="Histidine kinase-like ATPase, C-terminal domain"/>
    <property type="match status" value="1"/>
</dbReference>
<keyword evidence="5 17" id="KW-0597">Phosphoprotein</keyword>
<dbReference type="InterPro" id="IPR036641">
    <property type="entry name" value="HPT_dom_sf"/>
</dbReference>
<keyword evidence="12" id="KW-0902">Two-component regulatory system</keyword>
<dbReference type="AlphaFoldDB" id="A0A5C6EJB1"/>
<accession>A0A5C6EJB1</accession>
<evidence type="ECO:0000256" key="10">
    <source>
        <dbReference type="ARBA" id="ARBA00022840"/>
    </source>
</evidence>
<evidence type="ECO:0000256" key="8">
    <source>
        <dbReference type="ARBA" id="ARBA00022741"/>
    </source>
</evidence>
<dbReference type="PANTHER" id="PTHR45339:SF1">
    <property type="entry name" value="HYBRID SIGNAL TRANSDUCTION HISTIDINE KINASE J"/>
    <property type="match status" value="1"/>
</dbReference>
<keyword evidence="7 19" id="KW-0812">Transmembrane</keyword>
<feature type="transmembrane region" description="Helical" evidence="19">
    <location>
        <begin position="156"/>
        <end position="179"/>
    </location>
</feature>
<dbReference type="GO" id="GO:0005524">
    <property type="term" value="F:ATP binding"/>
    <property type="evidence" value="ECO:0007669"/>
    <property type="project" value="UniProtKB-KW"/>
</dbReference>
<dbReference type="PROSITE" id="PS50110">
    <property type="entry name" value="RESPONSE_REGULATORY"/>
    <property type="match status" value="2"/>
</dbReference>
<comment type="catalytic activity">
    <reaction evidence="1">
        <text>ATP + protein L-histidine = ADP + protein N-phospho-L-histidine.</text>
        <dbReference type="EC" id="2.7.13.3"/>
    </reaction>
</comment>
<evidence type="ECO:0000256" key="5">
    <source>
        <dbReference type="ARBA" id="ARBA00022553"/>
    </source>
</evidence>
<protein>
    <recommendedName>
        <fullName evidence="15">Sensory/regulatory protein RpfC</fullName>
        <ecNumber evidence="3">2.7.13.3</ecNumber>
    </recommendedName>
</protein>
<dbReference type="InterPro" id="IPR011006">
    <property type="entry name" value="CheY-like_superfamily"/>
</dbReference>
<dbReference type="PROSITE" id="PS50109">
    <property type="entry name" value="HIS_KIN"/>
    <property type="match status" value="1"/>
</dbReference>
<dbReference type="Pfam" id="PF02518">
    <property type="entry name" value="HATPase_c"/>
    <property type="match status" value="1"/>
</dbReference>
<feature type="modified residue" description="4-aspartylphosphate" evidence="17">
    <location>
        <position position="703"/>
    </location>
</feature>
<dbReference type="CDD" id="cd00088">
    <property type="entry name" value="HPT"/>
    <property type="match status" value="1"/>
</dbReference>
<dbReference type="SMART" id="SM00448">
    <property type="entry name" value="REC"/>
    <property type="match status" value="2"/>
</dbReference>
<dbReference type="InterPro" id="IPR005467">
    <property type="entry name" value="His_kinase_dom"/>
</dbReference>
<feature type="transmembrane region" description="Helical" evidence="19">
    <location>
        <begin position="117"/>
        <end position="136"/>
    </location>
</feature>
<dbReference type="SUPFAM" id="SSF55874">
    <property type="entry name" value="ATPase domain of HSP90 chaperone/DNA topoisomerase II/histidine kinase"/>
    <property type="match status" value="1"/>
</dbReference>
<dbReference type="Pfam" id="PF01627">
    <property type="entry name" value="Hpt"/>
    <property type="match status" value="1"/>
</dbReference>
<evidence type="ECO:0000256" key="7">
    <source>
        <dbReference type="ARBA" id="ARBA00022692"/>
    </source>
</evidence>
<feature type="region of interest" description="Disordered" evidence="18">
    <location>
        <begin position="787"/>
        <end position="810"/>
    </location>
</feature>
<dbReference type="Gene3D" id="3.40.50.2300">
    <property type="match status" value="2"/>
</dbReference>
<proteinExistence type="predicted"/>
<dbReference type="InterPro" id="IPR003594">
    <property type="entry name" value="HATPase_dom"/>
</dbReference>
<feature type="domain" description="HPt" evidence="22">
    <location>
        <begin position="825"/>
        <end position="918"/>
    </location>
</feature>
<keyword evidence="11 19" id="KW-1133">Transmembrane helix</keyword>
<dbReference type="SMART" id="SM00073">
    <property type="entry name" value="HPT"/>
    <property type="match status" value="1"/>
</dbReference>
<dbReference type="CDD" id="cd17546">
    <property type="entry name" value="REC_hyHK_CKI1_RcsC-like"/>
    <property type="match status" value="1"/>
</dbReference>
<evidence type="ECO:0000256" key="18">
    <source>
        <dbReference type="SAM" id="MobiDB-lite"/>
    </source>
</evidence>
<dbReference type="Gene3D" id="1.20.120.160">
    <property type="entry name" value="HPT domain"/>
    <property type="match status" value="1"/>
</dbReference>
<keyword evidence="24" id="KW-1185">Reference proteome</keyword>
<evidence type="ECO:0000259" key="22">
    <source>
        <dbReference type="PROSITE" id="PS50894"/>
    </source>
</evidence>
<evidence type="ECO:0000256" key="14">
    <source>
        <dbReference type="ARBA" id="ARBA00064003"/>
    </source>
</evidence>
<dbReference type="SUPFAM" id="SSF52172">
    <property type="entry name" value="CheY-like"/>
    <property type="match status" value="2"/>
</dbReference>
<evidence type="ECO:0000256" key="4">
    <source>
        <dbReference type="ARBA" id="ARBA00022475"/>
    </source>
</evidence>
<dbReference type="EMBL" id="SJPW01000006">
    <property type="protein sequence ID" value="TWU48570.1"/>
    <property type="molecule type" value="Genomic_DNA"/>
</dbReference>
<feature type="domain" description="Response regulatory" evidence="21">
    <location>
        <begin position="510"/>
        <end position="631"/>
    </location>
</feature>
<dbReference type="InterPro" id="IPR003661">
    <property type="entry name" value="HisK_dim/P_dom"/>
</dbReference>
<dbReference type="Proteomes" id="UP000318288">
    <property type="component" value="Unassembled WGS sequence"/>
</dbReference>
<dbReference type="InterPro" id="IPR001789">
    <property type="entry name" value="Sig_transdc_resp-reg_receiver"/>
</dbReference>
<reference evidence="23 24" key="1">
    <citation type="submission" date="2019-02" db="EMBL/GenBank/DDBJ databases">
        <title>Deep-cultivation of Planctomycetes and their phenomic and genomic characterization uncovers novel biology.</title>
        <authorList>
            <person name="Wiegand S."/>
            <person name="Jogler M."/>
            <person name="Boedeker C."/>
            <person name="Pinto D."/>
            <person name="Vollmers J."/>
            <person name="Rivas-Marin E."/>
            <person name="Kohn T."/>
            <person name="Peeters S.H."/>
            <person name="Heuer A."/>
            <person name="Rast P."/>
            <person name="Oberbeckmann S."/>
            <person name="Bunk B."/>
            <person name="Jeske O."/>
            <person name="Meyerdierks A."/>
            <person name="Storesund J.E."/>
            <person name="Kallscheuer N."/>
            <person name="Luecker S."/>
            <person name="Lage O.M."/>
            <person name="Pohl T."/>
            <person name="Merkel B.J."/>
            <person name="Hornburger P."/>
            <person name="Mueller R.-W."/>
            <person name="Bruemmer F."/>
            <person name="Labrenz M."/>
            <person name="Spormann A.M."/>
            <person name="Op Den Camp H."/>
            <person name="Overmann J."/>
            <person name="Amann R."/>
            <person name="Jetten M.S.M."/>
            <person name="Mascher T."/>
            <person name="Medema M.H."/>
            <person name="Devos D.P."/>
            <person name="Kaster A.-K."/>
            <person name="Ovreas L."/>
            <person name="Rohde M."/>
            <person name="Galperin M.Y."/>
            <person name="Jogler C."/>
        </authorList>
    </citation>
    <scope>NUCLEOTIDE SEQUENCE [LARGE SCALE GENOMIC DNA]</scope>
    <source>
        <strain evidence="23 24">Poly51</strain>
    </source>
</reference>
<evidence type="ECO:0000256" key="12">
    <source>
        <dbReference type="ARBA" id="ARBA00023012"/>
    </source>
</evidence>
<evidence type="ECO:0000313" key="23">
    <source>
        <dbReference type="EMBL" id="TWU48570.1"/>
    </source>
</evidence>
<evidence type="ECO:0000256" key="3">
    <source>
        <dbReference type="ARBA" id="ARBA00012438"/>
    </source>
</evidence>
<keyword evidence="13 19" id="KW-0472">Membrane</keyword>
<dbReference type="EC" id="2.7.13.3" evidence="3"/>
<feature type="transmembrane region" description="Helical" evidence="19">
    <location>
        <begin position="41"/>
        <end position="63"/>
    </location>
</feature>
<dbReference type="InterPro" id="IPR008207">
    <property type="entry name" value="Sig_transdc_His_kin_Hpt_dom"/>
</dbReference>
<evidence type="ECO:0000256" key="17">
    <source>
        <dbReference type="PROSITE-ProRule" id="PRU00169"/>
    </source>
</evidence>
<dbReference type="CDD" id="cd00156">
    <property type="entry name" value="REC"/>
    <property type="match status" value="1"/>
</dbReference>
<dbReference type="GO" id="GO:0000155">
    <property type="term" value="F:phosphorelay sensor kinase activity"/>
    <property type="evidence" value="ECO:0007669"/>
    <property type="project" value="InterPro"/>
</dbReference>
<keyword evidence="6 23" id="KW-0808">Transferase</keyword>
<feature type="transmembrane region" description="Helical" evidence="19">
    <location>
        <begin position="221"/>
        <end position="240"/>
    </location>
</feature>
<feature type="domain" description="Histidine kinase" evidence="20">
    <location>
        <begin position="270"/>
        <end position="491"/>
    </location>
</feature>
<evidence type="ECO:0000256" key="16">
    <source>
        <dbReference type="PROSITE-ProRule" id="PRU00110"/>
    </source>
</evidence>
<gene>
    <name evidence="23" type="primary">barA_4</name>
    <name evidence="23" type="ORF">Poly51_44700</name>
</gene>
<dbReference type="PANTHER" id="PTHR45339">
    <property type="entry name" value="HYBRID SIGNAL TRANSDUCTION HISTIDINE KINASE J"/>
    <property type="match status" value="1"/>
</dbReference>
<comment type="caution">
    <text evidence="23">The sequence shown here is derived from an EMBL/GenBank/DDBJ whole genome shotgun (WGS) entry which is preliminary data.</text>
</comment>
<dbReference type="InterPro" id="IPR036097">
    <property type="entry name" value="HisK_dim/P_sf"/>
</dbReference>
<evidence type="ECO:0000313" key="24">
    <source>
        <dbReference type="Proteomes" id="UP000318288"/>
    </source>
</evidence>
<keyword evidence="4" id="KW-1003">Cell membrane</keyword>